<sequence length="69" mass="8071">WIVEPDMKGRTRLTTILHLDTLLRGAHLTPVFGAAHIPVGFCYTYTHSIDAFKAFFSCKQIYRRIMRMR</sequence>
<evidence type="ECO:0000313" key="1">
    <source>
        <dbReference type="EMBL" id="KAJ7608758.1"/>
    </source>
</evidence>
<dbReference type="Proteomes" id="UP001221142">
    <property type="component" value="Unassembled WGS sequence"/>
</dbReference>
<dbReference type="AlphaFoldDB" id="A0AAD7B3E9"/>
<reference evidence="1" key="1">
    <citation type="submission" date="2023-03" db="EMBL/GenBank/DDBJ databases">
        <title>Massive genome expansion in bonnet fungi (Mycena s.s.) driven by repeated elements and novel gene families across ecological guilds.</title>
        <authorList>
            <consortium name="Lawrence Berkeley National Laboratory"/>
            <person name="Harder C.B."/>
            <person name="Miyauchi S."/>
            <person name="Viragh M."/>
            <person name="Kuo A."/>
            <person name="Thoen E."/>
            <person name="Andreopoulos B."/>
            <person name="Lu D."/>
            <person name="Skrede I."/>
            <person name="Drula E."/>
            <person name="Henrissat B."/>
            <person name="Morin E."/>
            <person name="Kohler A."/>
            <person name="Barry K."/>
            <person name="LaButti K."/>
            <person name="Morin E."/>
            <person name="Salamov A."/>
            <person name="Lipzen A."/>
            <person name="Mereny Z."/>
            <person name="Hegedus B."/>
            <person name="Baldrian P."/>
            <person name="Stursova M."/>
            <person name="Weitz H."/>
            <person name="Taylor A."/>
            <person name="Grigoriev I.V."/>
            <person name="Nagy L.G."/>
            <person name="Martin F."/>
            <person name="Kauserud H."/>
        </authorList>
    </citation>
    <scope>NUCLEOTIDE SEQUENCE</scope>
    <source>
        <strain evidence="1">9284</strain>
    </source>
</reference>
<gene>
    <name evidence="1" type="ORF">FB45DRAFT_763025</name>
</gene>
<keyword evidence="2" id="KW-1185">Reference proteome</keyword>
<organism evidence="1 2">
    <name type="scientific">Roridomyces roridus</name>
    <dbReference type="NCBI Taxonomy" id="1738132"/>
    <lineage>
        <taxon>Eukaryota</taxon>
        <taxon>Fungi</taxon>
        <taxon>Dikarya</taxon>
        <taxon>Basidiomycota</taxon>
        <taxon>Agaricomycotina</taxon>
        <taxon>Agaricomycetes</taxon>
        <taxon>Agaricomycetidae</taxon>
        <taxon>Agaricales</taxon>
        <taxon>Marasmiineae</taxon>
        <taxon>Mycenaceae</taxon>
        <taxon>Roridomyces</taxon>
    </lineage>
</organism>
<feature type="non-terminal residue" evidence="1">
    <location>
        <position position="1"/>
    </location>
</feature>
<comment type="caution">
    <text evidence="1">The sequence shown here is derived from an EMBL/GenBank/DDBJ whole genome shotgun (WGS) entry which is preliminary data.</text>
</comment>
<protein>
    <submittedName>
        <fullName evidence="1">Uncharacterized protein</fullName>
    </submittedName>
</protein>
<accession>A0AAD7B3E9</accession>
<evidence type="ECO:0000313" key="2">
    <source>
        <dbReference type="Proteomes" id="UP001221142"/>
    </source>
</evidence>
<dbReference type="EMBL" id="JARKIF010000043">
    <property type="protein sequence ID" value="KAJ7608758.1"/>
    <property type="molecule type" value="Genomic_DNA"/>
</dbReference>
<name>A0AAD7B3E9_9AGAR</name>
<proteinExistence type="predicted"/>